<name>A0A143YHJ3_9LACT</name>
<accession>A0A143YHJ3</accession>
<evidence type="ECO:0000313" key="2">
    <source>
        <dbReference type="Proteomes" id="UP000242754"/>
    </source>
</evidence>
<dbReference type="OrthoDB" id="2908649at2"/>
<evidence type="ECO:0000313" key="1">
    <source>
        <dbReference type="EMBL" id="CZQ89060.1"/>
    </source>
</evidence>
<dbReference type="AlphaFoldDB" id="A0A143YHJ3"/>
<dbReference type="RefSeq" id="WP_093399854.1">
    <property type="nucleotide sequence ID" value="NZ_FJNE01000003.1"/>
</dbReference>
<gene>
    <name evidence="1" type="ORF">Tpal_1087</name>
</gene>
<protein>
    <submittedName>
        <fullName evidence="1">Uncharacterized protein</fullName>
    </submittedName>
</protein>
<sequence length="144" mass="17139">MELMNKIKKYDNEEFLLFDWAQKQLEKTGDVREKEDWLMQSYGFSEDHCYTERSERHLILDDINTMKDIIAYAEINRYRETLLSEMSEEEKETVIPRIIDSLSELYAPPTAYAIKKDAIVLAWYLNNVANVWSLTEDLQAITRF</sequence>
<proteinExistence type="predicted"/>
<dbReference type="EMBL" id="FJNE01000003">
    <property type="protein sequence ID" value="CZQ89060.1"/>
    <property type="molecule type" value="Genomic_DNA"/>
</dbReference>
<organism evidence="1 2">
    <name type="scientific">Trichococcus palustris</name>
    <dbReference type="NCBI Taxonomy" id="140314"/>
    <lineage>
        <taxon>Bacteria</taxon>
        <taxon>Bacillati</taxon>
        <taxon>Bacillota</taxon>
        <taxon>Bacilli</taxon>
        <taxon>Lactobacillales</taxon>
        <taxon>Carnobacteriaceae</taxon>
        <taxon>Trichococcus</taxon>
    </lineage>
</organism>
<keyword evidence="2" id="KW-1185">Reference proteome</keyword>
<dbReference type="STRING" id="140314.SAMN04488076_1139"/>
<dbReference type="Proteomes" id="UP000242754">
    <property type="component" value="Unassembled WGS sequence"/>
</dbReference>
<reference evidence="1 2" key="1">
    <citation type="submission" date="2016-02" db="EMBL/GenBank/DDBJ databases">
        <authorList>
            <person name="Wen L."/>
            <person name="He K."/>
            <person name="Yang H."/>
        </authorList>
    </citation>
    <scope>NUCLEOTIDE SEQUENCE [LARGE SCALE GENOMIC DNA]</scope>
    <source>
        <strain evidence="1">Trichococcus palustris</strain>
    </source>
</reference>